<keyword evidence="1 2" id="KW-0732">Signal</keyword>
<dbReference type="Pfam" id="PF13343">
    <property type="entry name" value="SBP_bac_6"/>
    <property type="match status" value="1"/>
</dbReference>
<feature type="signal peptide" evidence="2">
    <location>
        <begin position="1"/>
        <end position="16"/>
    </location>
</feature>
<dbReference type="PANTHER" id="PTHR30006">
    <property type="entry name" value="THIAMINE-BINDING PERIPLASMIC PROTEIN-RELATED"/>
    <property type="match status" value="1"/>
</dbReference>
<dbReference type="VEuPathDB" id="FungiDB:FOMG_17303"/>
<dbReference type="EMBL" id="JH659371">
    <property type="protein sequence ID" value="EXK26078.1"/>
    <property type="molecule type" value="Genomic_DNA"/>
</dbReference>
<name>W9ZCU9_FUSOX</name>
<dbReference type="SUPFAM" id="SSF53850">
    <property type="entry name" value="Periplasmic binding protein-like II"/>
    <property type="match status" value="1"/>
</dbReference>
<feature type="chain" id="PRO_5004934160" description="ABC-type Fe3+ transport system" evidence="2">
    <location>
        <begin position="17"/>
        <end position="361"/>
    </location>
</feature>
<gene>
    <name evidence="3" type="ORF">FOMG_17303</name>
</gene>
<reference evidence="3" key="1">
    <citation type="submission" date="2012-04" db="EMBL/GenBank/DDBJ databases">
        <title>The Genome Sequence of Fusarium oxysporum melonis.</title>
        <authorList>
            <consortium name="The Broad Institute Genome Sequencing Platform"/>
            <person name="Ma L.-J."/>
            <person name="Gale L.R."/>
            <person name="Schwartz D.C."/>
            <person name="Zhou S."/>
            <person name="Corby-Kistler H."/>
            <person name="Young S.K."/>
            <person name="Zeng Q."/>
            <person name="Gargeya S."/>
            <person name="Fitzgerald M."/>
            <person name="Haas B."/>
            <person name="Abouelleil A."/>
            <person name="Alvarado L."/>
            <person name="Arachchi H.M."/>
            <person name="Berlin A."/>
            <person name="Brown A."/>
            <person name="Chapman S.B."/>
            <person name="Chen Z."/>
            <person name="Dunbar C."/>
            <person name="Freedman E."/>
            <person name="Gearin G."/>
            <person name="Goldberg J."/>
            <person name="Griggs A."/>
            <person name="Gujja S."/>
            <person name="Heiman D."/>
            <person name="Howarth C."/>
            <person name="Larson L."/>
            <person name="Lui A."/>
            <person name="MacDonald P.J.P."/>
            <person name="Montmayeur A."/>
            <person name="Murphy C."/>
            <person name="Neiman D."/>
            <person name="Pearson M."/>
            <person name="Priest M."/>
            <person name="Roberts A."/>
            <person name="Saif S."/>
            <person name="Shea T."/>
            <person name="Shenoy N."/>
            <person name="Sisk P."/>
            <person name="Stolte C."/>
            <person name="Sykes S."/>
            <person name="Wortman J."/>
            <person name="Nusbaum C."/>
            <person name="Birren B."/>
        </authorList>
    </citation>
    <scope>NUCLEOTIDE SEQUENCE</scope>
    <source>
        <strain evidence="3">26406</strain>
    </source>
</reference>
<proteinExistence type="predicted"/>
<dbReference type="OrthoDB" id="124329at2759"/>
<dbReference type="Gene3D" id="3.40.190.10">
    <property type="entry name" value="Periplasmic binding protein-like II"/>
    <property type="match status" value="2"/>
</dbReference>
<evidence type="ECO:0000313" key="3">
    <source>
        <dbReference type="EMBL" id="EXK26078.1"/>
    </source>
</evidence>
<accession>W9ZCU9</accession>
<dbReference type="PANTHER" id="PTHR30006:SF2">
    <property type="entry name" value="ABC TRANSPORTER SUBSTRATE-BINDING PROTEIN"/>
    <property type="match status" value="1"/>
</dbReference>
<sequence length="361" mass="40142">MRLLLLSTLLATKAAAYDSLLGFDATPMVETRSIDQIFKASLKEGGVVTSWFGGDEKNQQDAVKKAFEAAFPGVTLNLTVDVSKYHGGNIDEQLASNNVYVDTIALQTTHDFPRWKEEGALLHYAPVGFDKIYPDFRDIDAAFYGYMGIAWQFVWNSEKLKGKKAPAEFPDFLAPEYKGKLALTYPNDDDAILFQFDLILNKYGTSWFKKLIEQKPRWVRGTATGATLVGDPKSPYVATFTSALGLTTGTGSLNATFPKQSNFVSWPQHTAILKDAPHPEGAKLLQNFLLSKDFQKANGFWPVRGDVAPAAGFPQLNNQPHTNPSAFAKFMSNRERVERLRFWVEKRLGTAQGLSPLDDDL</sequence>
<dbReference type="HOGENOM" id="CLU_026974_5_1_1"/>
<protein>
    <recommendedName>
        <fullName evidence="4">ABC-type Fe3+ transport system</fullName>
    </recommendedName>
</protein>
<reference evidence="3" key="2">
    <citation type="submission" date="2012-05" db="EMBL/GenBank/DDBJ databases">
        <title>Annotation of the Genome Sequence of Fusarium oxysporum f. sp. melonis 26406.</title>
        <authorList>
            <consortium name="The Broad Institute Genomics Platform"/>
            <person name="Ma L.-J."/>
            <person name="Corby-Kistler H."/>
            <person name="Broz K."/>
            <person name="Gale L.R."/>
            <person name="Jonkers W."/>
            <person name="O'Donnell K."/>
            <person name="Ploetz R."/>
            <person name="Steinberg C."/>
            <person name="Schwartz D.C."/>
            <person name="VanEtten H."/>
            <person name="Zhou S."/>
            <person name="Young S.K."/>
            <person name="Zeng Q."/>
            <person name="Gargeya S."/>
            <person name="Fitzgerald M."/>
            <person name="Abouelleil A."/>
            <person name="Alvarado L."/>
            <person name="Chapman S.B."/>
            <person name="Gainer-Dewar J."/>
            <person name="Goldberg J."/>
            <person name="Griggs A."/>
            <person name="Gujja S."/>
            <person name="Hansen M."/>
            <person name="Howarth C."/>
            <person name="Imamovic A."/>
            <person name="Ireland A."/>
            <person name="Larimer J."/>
            <person name="McCowan C."/>
            <person name="Murphy C."/>
            <person name="Pearson M."/>
            <person name="Poon T.W."/>
            <person name="Priest M."/>
            <person name="Roberts A."/>
            <person name="Saif S."/>
            <person name="Shea T."/>
            <person name="Sykes S."/>
            <person name="Wortman J."/>
            <person name="Nusbaum C."/>
            <person name="Birren B."/>
        </authorList>
    </citation>
    <scope>NUCLEOTIDE SEQUENCE</scope>
    <source>
        <strain evidence="3">26406</strain>
    </source>
</reference>
<dbReference type="AlphaFoldDB" id="W9ZCU9"/>
<evidence type="ECO:0000256" key="1">
    <source>
        <dbReference type="ARBA" id="ARBA00022729"/>
    </source>
</evidence>
<organism evidence="3">
    <name type="scientific">Fusarium oxysporum f. sp. melonis 26406</name>
    <dbReference type="NCBI Taxonomy" id="1089452"/>
    <lineage>
        <taxon>Eukaryota</taxon>
        <taxon>Fungi</taxon>
        <taxon>Dikarya</taxon>
        <taxon>Ascomycota</taxon>
        <taxon>Pezizomycotina</taxon>
        <taxon>Sordariomycetes</taxon>
        <taxon>Hypocreomycetidae</taxon>
        <taxon>Hypocreales</taxon>
        <taxon>Nectriaceae</taxon>
        <taxon>Fusarium</taxon>
        <taxon>Fusarium oxysporum species complex</taxon>
    </lineage>
</organism>
<evidence type="ECO:0008006" key="4">
    <source>
        <dbReference type="Google" id="ProtNLM"/>
    </source>
</evidence>
<dbReference type="Proteomes" id="UP000030703">
    <property type="component" value="Unassembled WGS sequence"/>
</dbReference>
<evidence type="ECO:0000256" key="2">
    <source>
        <dbReference type="SAM" id="SignalP"/>
    </source>
</evidence>